<comment type="caution">
    <text evidence="3">The sequence shown here is derived from an EMBL/GenBank/DDBJ whole genome shotgun (WGS) entry which is preliminary data.</text>
</comment>
<dbReference type="Pfam" id="PF00484">
    <property type="entry name" value="Pro_CA"/>
    <property type="match status" value="1"/>
</dbReference>
<feature type="binding site" evidence="2">
    <location>
        <position position="60"/>
    </location>
    <ligand>
        <name>Zn(2+)</name>
        <dbReference type="ChEBI" id="CHEBI:29105"/>
    </ligand>
</feature>
<dbReference type="PANTHER" id="PTHR11002:SF79">
    <property type="entry name" value="CARBONIC ANHYDRASE 2"/>
    <property type="match status" value="1"/>
</dbReference>
<dbReference type="GO" id="GO:0008270">
    <property type="term" value="F:zinc ion binding"/>
    <property type="evidence" value="ECO:0007669"/>
    <property type="project" value="InterPro"/>
</dbReference>
<dbReference type="NCBIfam" id="NF011765">
    <property type="entry name" value="PRK15219.1"/>
    <property type="match status" value="1"/>
</dbReference>
<dbReference type="OrthoDB" id="9797527at2"/>
<evidence type="ECO:0000313" key="4">
    <source>
        <dbReference type="Proteomes" id="UP000310406"/>
    </source>
</evidence>
<feature type="binding site" evidence="2">
    <location>
        <position position="58"/>
    </location>
    <ligand>
        <name>Zn(2+)</name>
        <dbReference type="ChEBI" id="CHEBI:29105"/>
    </ligand>
</feature>
<evidence type="ECO:0000256" key="1">
    <source>
        <dbReference type="ARBA" id="ARBA00006217"/>
    </source>
</evidence>
<keyword evidence="2" id="KW-0862">Zinc</keyword>
<feature type="binding site" evidence="2">
    <location>
        <position position="114"/>
    </location>
    <ligand>
        <name>Zn(2+)</name>
        <dbReference type="ChEBI" id="CHEBI:29105"/>
    </ligand>
</feature>
<reference evidence="3 4" key="1">
    <citation type="submission" date="2019-03" db="EMBL/GenBank/DDBJ databases">
        <title>Muricauda SCR12 sp.nov, a marine bacterium isolated from Pacific Ocean:the Okinawa trough.</title>
        <authorList>
            <person name="Liu L."/>
        </authorList>
    </citation>
    <scope>NUCLEOTIDE SEQUENCE [LARGE SCALE GENOMIC DNA]</scope>
    <source>
        <strain evidence="3 4">SCR12</strain>
    </source>
</reference>
<evidence type="ECO:0000313" key="3">
    <source>
        <dbReference type="EMBL" id="THV61409.1"/>
    </source>
</evidence>
<dbReference type="GO" id="GO:0004089">
    <property type="term" value="F:carbonate dehydratase activity"/>
    <property type="evidence" value="ECO:0007669"/>
    <property type="project" value="InterPro"/>
</dbReference>
<dbReference type="PANTHER" id="PTHR11002">
    <property type="entry name" value="CARBONIC ANHYDRASE"/>
    <property type="match status" value="1"/>
</dbReference>
<gene>
    <name evidence="3" type="ORF">EZV76_03520</name>
</gene>
<keyword evidence="2" id="KW-0479">Metal-binding</keyword>
<dbReference type="AlphaFoldDB" id="A0A4S8S0E4"/>
<sequence>MKAHTKETQATMTPEKAIVFLKEGNERFQQNLKANRNLLEQVNDTKDGQFPFATILSCIDSRVSAELVFDQGLGDIFSVRIAGNFVNEDILGSMEFACKLAGTKLLVVLGHTSCGAVKGACDHARLGNLTKLINKIEPAVDAVTEPRDESLRNSKNLDFVDSVAVKNVELTLDNIRNQSPILKEMEQQGEIAIVGGMYDISDGKVTFM</sequence>
<feature type="binding site" evidence="2">
    <location>
        <position position="111"/>
    </location>
    <ligand>
        <name>Zn(2+)</name>
        <dbReference type="ChEBI" id="CHEBI:29105"/>
    </ligand>
</feature>
<dbReference type="InterPro" id="IPR036874">
    <property type="entry name" value="Carbonic_anhydrase_sf"/>
</dbReference>
<name>A0A4S8S0E4_9FLAO</name>
<dbReference type="RefSeq" id="WP_136565187.1">
    <property type="nucleotide sequence ID" value="NZ_SNTZ01000001.1"/>
</dbReference>
<protein>
    <submittedName>
        <fullName evidence="3">Carbonic anhydrase</fullName>
    </submittedName>
</protein>
<comment type="cofactor">
    <cofactor evidence="2">
        <name>Zn(2+)</name>
        <dbReference type="ChEBI" id="CHEBI:29105"/>
    </cofactor>
    <text evidence="2">Binds 1 zinc ion per subunit.</text>
</comment>
<dbReference type="EMBL" id="SNTZ01000001">
    <property type="protein sequence ID" value="THV61409.1"/>
    <property type="molecule type" value="Genomic_DNA"/>
</dbReference>
<evidence type="ECO:0000256" key="2">
    <source>
        <dbReference type="PIRSR" id="PIRSR601765-1"/>
    </source>
</evidence>
<dbReference type="InterPro" id="IPR001765">
    <property type="entry name" value="Carbonic_anhydrase"/>
</dbReference>
<dbReference type="Proteomes" id="UP000310406">
    <property type="component" value="Unassembled WGS sequence"/>
</dbReference>
<dbReference type="Gene3D" id="3.40.1050.10">
    <property type="entry name" value="Carbonic anhydrase"/>
    <property type="match status" value="1"/>
</dbReference>
<dbReference type="SMART" id="SM00947">
    <property type="entry name" value="Pro_CA"/>
    <property type="match status" value="1"/>
</dbReference>
<dbReference type="SUPFAM" id="SSF53056">
    <property type="entry name" value="beta-carbonic anhydrase, cab"/>
    <property type="match status" value="1"/>
</dbReference>
<comment type="similarity">
    <text evidence="1">Belongs to the beta-class carbonic anhydrase family.</text>
</comment>
<dbReference type="CDD" id="cd03378">
    <property type="entry name" value="beta_CA_cladeC"/>
    <property type="match status" value="1"/>
</dbReference>
<accession>A0A4S8S0E4</accession>
<organism evidence="3 4">
    <name type="scientific">Flagellimonas alvinocaridis</name>
    <dbReference type="NCBI Taxonomy" id="2530200"/>
    <lineage>
        <taxon>Bacteria</taxon>
        <taxon>Pseudomonadati</taxon>
        <taxon>Bacteroidota</taxon>
        <taxon>Flavobacteriia</taxon>
        <taxon>Flavobacteriales</taxon>
        <taxon>Flavobacteriaceae</taxon>
        <taxon>Flagellimonas</taxon>
    </lineage>
</organism>
<proteinExistence type="inferred from homology"/>
<keyword evidence="4" id="KW-1185">Reference proteome</keyword>